<proteinExistence type="predicted"/>
<comment type="caution">
    <text evidence="1">The sequence shown here is derived from an EMBL/GenBank/DDBJ whole genome shotgun (WGS) entry which is preliminary data.</text>
</comment>
<evidence type="ECO:0000313" key="2">
    <source>
        <dbReference type="Proteomes" id="UP000805704"/>
    </source>
</evidence>
<name>A0ACB7ERB5_NIBAL</name>
<evidence type="ECO:0000313" key="1">
    <source>
        <dbReference type="EMBL" id="KAG8004754.1"/>
    </source>
</evidence>
<dbReference type="Proteomes" id="UP000805704">
    <property type="component" value="Chromosome 24"/>
</dbReference>
<keyword evidence="2" id="KW-1185">Reference proteome</keyword>
<sequence length="142" mass="15780">MGCDQTIRVCLVLLAVLDLLGGESSHALHGILPASVREPSDEPLNLSSECLFFTPVEAEGDPSPSVSIAPPDQPQEVRGPERQRRRTHAQDEDAYQKLLKMETETAVKQIELANEQIKLTLLQQEETKLKIKLLEKQLTSDP</sequence>
<accession>A0ACB7ERB5</accession>
<organism evidence="1 2">
    <name type="scientific">Nibea albiflora</name>
    <name type="common">Yellow drum</name>
    <name type="synonym">Corvina albiflora</name>
    <dbReference type="NCBI Taxonomy" id="240163"/>
    <lineage>
        <taxon>Eukaryota</taxon>
        <taxon>Metazoa</taxon>
        <taxon>Chordata</taxon>
        <taxon>Craniata</taxon>
        <taxon>Vertebrata</taxon>
        <taxon>Euteleostomi</taxon>
        <taxon>Actinopterygii</taxon>
        <taxon>Neopterygii</taxon>
        <taxon>Teleostei</taxon>
        <taxon>Neoteleostei</taxon>
        <taxon>Acanthomorphata</taxon>
        <taxon>Eupercaria</taxon>
        <taxon>Sciaenidae</taxon>
        <taxon>Nibea</taxon>
    </lineage>
</organism>
<protein>
    <submittedName>
        <fullName evidence="1">Uncharacterized protein</fullName>
    </submittedName>
</protein>
<dbReference type="EMBL" id="CM024812">
    <property type="protein sequence ID" value="KAG8004754.1"/>
    <property type="molecule type" value="Genomic_DNA"/>
</dbReference>
<gene>
    <name evidence="1" type="ORF">GBF38_016630</name>
</gene>
<reference evidence="1" key="1">
    <citation type="submission" date="2020-04" db="EMBL/GenBank/DDBJ databases">
        <title>A chromosome-scale assembly and high-density genetic map of the yellow drum (Nibea albiflora) genome.</title>
        <authorList>
            <person name="Xu D."/>
            <person name="Zhang W."/>
            <person name="Chen R."/>
            <person name="Tan P."/>
            <person name="Wang L."/>
            <person name="Song H."/>
            <person name="Tian L."/>
            <person name="Zhu Q."/>
            <person name="Wang B."/>
        </authorList>
    </citation>
    <scope>NUCLEOTIDE SEQUENCE</scope>
    <source>
        <strain evidence="1">ZJHYS-2018</strain>
    </source>
</reference>